<comment type="caution">
    <text evidence="2">The sequence shown here is derived from an EMBL/GenBank/DDBJ whole genome shotgun (WGS) entry which is preliminary data.</text>
</comment>
<accession>A0A9Q3QDY9</accession>
<dbReference type="EMBL" id="AVOT02150927">
    <property type="protein sequence ID" value="MBW0592882.1"/>
    <property type="molecule type" value="Genomic_DNA"/>
</dbReference>
<name>A0A9Q3QDY9_9BASI</name>
<organism evidence="2 3">
    <name type="scientific">Austropuccinia psidii MF-1</name>
    <dbReference type="NCBI Taxonomy" id="1389203"/>
    <lineage>
        <taxon>Eukaryota</taxon>
        <taxon>Fungi</taxon>
        <taxon>Dikarya</taxon>
        <taxon>Basidiomycota</taxon>
        <taxon>Pucciniomycotina</taxon>
        <taxon>Pucciniomycetes</taxon>
        <taxon>Pucciniales</taxon>
        <taxon>Sphaerophragmiaceae</taxon>
        <taxon>Austropuccinia</taxon>
    </lineage>
</organism>
<keyword evidence="3" id="KW-1185">Reference proteome</keyword>
<reference evidence="2" key="1">
    <citation type="submission" date="2021-03" db="EMBL/GenBank/DDBJ databases">
        <title>Draft genome sequence of rust myrtle Austropuccinia psidii MF-1, a brazilian biotype.</title>
        <authorList>
            <person name="Quecine M.C."/>
            <person name="Pachon D.M.R."/>
            <person name="Bonatelli M.L."/>
            <person name="Correr F.H."/>
            <person name="Franceschini L.M."/>
            <person name="Leite T.F."/>
            <person name="Margarido G.R.A."/>
            <person name="Almeida C.A."/>
            <person name="Ferrarezi J.A."/>
            <person name="Labate C.A."/>
        </authorList>
    </citation>
    <scope>NUCLEOTIDE SEQUENCE</scope>
    <source>
        <strain evidence="2">MF-1</strain>
    </source>
</reference>
<feature type="region of interest" description="Disordered" evidence="1">
    <location>
        <begin position="1"/>
        <end position="93"/>
    </location>
</feature>
<evidence type="ECO:0000256" key="1">
    <source>
        <dbReference type="SAM" id="MobiDB-lite"/>
    </source>
</evidence>
<feature type="compositionally biased region" description="Basic and acidic residues" evidence="1">
    <location>
        <begin position="8"/>
        <end position="30"/>
    </location>
</feature>
<proteinExistence type="predicted"/>
<sequence length="93" mass="10713">MESTIIENSKKKDEIMEQRNLKREASKEKAQVPSMSNSQANQPPQEGENNKKKIGGNHIPPATGSQEFKRRLQTMFSTWPTPSRNSRTKWNKE</sequence>
<dbReference type="AlphaFoldDB" id="A0A9Q3QDY9"/>
<evidence type="ECO:0000313" key="3">
    <source>
        <dbReference type="Proteomes" id="UP000765509"/>
    </source>
</evidence>
<evidence type="ECO:0000313" key="2">
    <source>
        <dbReference type="EMBL" id="MBW0592882.1"/>
    </source>
</evidence>
<feature type="compositionally biased region" description="Polar residues" evidence="1">
    <location>
        <begin position="33"/>
        <end position="44"/>
    </location>
</feature>
<gene>
    <name evidence="2" type="ORF">O181_132597</name>
</gene>
<protein>
    <submittedName>
        <fullName evidence="2">Uncharacterized protein</fullName>
    </submittedName>
</protein>
<feature type="compositionally biased region" description="Polar residues" evidence="1">
    <location>
        <begin position="74"/>
        <end position="85"/>
    </location>
</feature>
<dbReference type="Proteomes" id="UP000765509">
    <property type="component" value="Unassembled WGS sequence"/>
</dbReference>